<keyword evidence="11" id="KW-1185">Reference proteome</keyword>
<keyword evidence="5 8" id="KW-0812">Transmembrane</keyword>
<dbReference type="InterPro" id="IPR047817">
    <property type="entry name" value="ABC2_TM_bact-type"/>
</dbReference>
<dbReference type="PANTHER" id="PTHR30294">
    <property type="entry name" value="MEMBRANE COMPONENT OF ABC TRANSPORTER YHHJ-RELATED"/>
    <property type="match status" value="1"/>
</dbReference>
<comment type="similarity">
    <text evidence="2 8">Belongs to the ABC-2 integral membrane protein family.</text>
</comment>
<proteinExistence type="inferred from homology"/>
<accession>A0A840D3H9</accession>
<protein>
    <recommendedName>
        <fullName evidence="8">Transport permease protein</fullName>
    </recommendedName>
</protein>
<dbReference type="RefSeq" id="WP_044162582.1">
    <property type="nucleotide sequence ID" value="NZ_JACIER010000014.1"/>
</dbReference>
<evidence type="ECO:0000259" key="9">
    <source>
        <dbReference type="PROSITE" id="PS51012"/>
    </source>
</evidence>
<sequence>MKQFIAFVKKEFYHIFRDRRTMLILLGMPVVQIILFGFAITTEVRNVRMGVLDPSNDEITRKIIDRLDASEYFNVTSLYHTPKEVEKAFGKGDIDMAIVFTDRFTDRLYTGEACVQLIADATDPNMATTQTNYASGVIAAAGKELLPPGINTAGLTPDIKLLYNPQMKSAYNFVPGVMGLILMLICAMMTSISIVREKETGTMEVLLVSPMKPLFIILAKAVPYFVLSFVNLITILLLSVFVLNVPIAGSLFWLVVVSLLFIFVSLALGLLFSSITRTQVAAMLASGLVLLMPTMILSGMIFPIESMPLFLQWISDIIPARWYIQAIRKLMIEGVSVVFVVKEIGILSLMAVVLITISFKKFKHRLA</sequence>
<feature type="transmembrane region" description="Helical" evidence="8">
    <location>
        <begin position="173"/>
        <end position="195"/>
    </location>
</feature>
<keyword evidence="4 8" id="KW-1003">Cell membrane</keyword>
<keyword evidence="7 8" id="KW-0472">Membrane</keyword>
<organism evidence="10 11">
    <name type="scientific">Bacteroides reticulotermitis</name>
    <dbReference type="NCBI Taxonomy" id="1133319"/>
    <lineage>
        <taxon>Bacteria</taxon>
        <taxon>Pseudomonadati</taxon>
        <taxon>Bacteroidota</taxon>
        <taxon>Bacteroidia</taxon>
        <taxon>Bacteroidales</taxon>
        <taxon>Bacteroidaceae</taxon>
        <taxon>Bacteroides</taxon>
    </lineage>
</organism>
<feature type="transmembrane region" description="Helical" evidence="8">
    <location>
        <begin position="251"/>
        <end position="273"/>
    </location>
</feature>
<dbReference type="Gene3D" id="3.40.1710.10">
    <property type="entry name" value="abc type-2 transporter like domain"/>
    <property type="match status" value="1"/>
</dbReference>
<dbReference type="PRINTS" id="PR00164">
    <property type="entry name" value="ABC2TRNSPORT"/>
</dbReference>
<comment type="caution">
    <text evidence="10">The sequence shown here is derived from an EMBL/GenBank/DDBJ whole genome shotgun (WGS) entry which is preliminary data.</text>
</comment>
<feature type="transmembrane region" description="Helical" evidence="8">
    <location>
        <begin position="337"/>
        <end position="359"/>
    </location>
</feature>
<keyword evidence="3 8" id="KW-0813">Transport</keyword>
<evidence type="ECO:0000256" key="8">
    <source>
        <dbReference type="RuleBase" id="RU361157"/>
    </source>
</evidence>
<comment type="subcellular location">
    <subcellularLocation>
        <location evidence="1 8">Cell membrane</location>
        <topology evidence="1 8">Multi-pass membrane protein</topology>
    </subcellularLocation>
</comment>
<evidence type="ECO:0000256" key="5">
    <source>
        <dbReference type="ARBA" id="ARBA00022692"/>
    </source>
</evidence>
<evidence type="ECO:0000256" key="4">
    <source>
        <dbReference type="ARBA" id="ARBA00022475"/>
    </source>
</evidence>
<dbReference type="InterPro" id="IPR000412">
    <property type="entry name" value="ABC_2_transport"/>
</dbReference>
<evidence type="ECO:0000256" key="1">
    <source>
        <dbReference type="ARBA" id="ARBA00004651"/>
    </source>
</evidence>
<evidence type="ECO:0000256" key="2">
    <source>
        <dbReference type="ARBA" id="ARBA00007783"/>
    </source>
</evidence>
<gene>
    <name evidence="10" type="ORF">GGR06_003191</name>
</gene>
<dbReference type="InterPro" id="IPR051449">
    <property type="entry name" value="ABC-2_transporter_component"/>
</dbReference>
<evidence type="ECO:0000313" key="10">
    <source>
        <dbReference type="EMBL" id="MBB4045379.1"/>
    </source>
</evidence>
<dbReference type="InterPro" id="IPR013525">
    <property type="entry name" value="ABC2_TM"/>
</dbReference>
<reference evidence="10" key="1">
    <citation type="submission" date="2020-08" db="EMBL/GenBank/DDBJ databases">
        <title>Genomic Encyclopedia of Type Strains, Phase IV (KMG-IV): sequencing the most valuable type-strain genomes for metagenomic binning, comparative biology and taxonomic classification.</title>
        <authorList>
            <person name="Goeker M."/>
        </authorList>
    </citation>
    <scope>NUCLEOTIDE SEQUENCE [LARGE SCALE GENOMIC DNA]</scope>
    <source>
        <strain evidence="10">DSM 105720</strain>
    </source>
</reference>
<evidence type="ECO:0000256" key="6">
    <source>
        <dbReference type="ARBA" id="ARBA00022989"/>
    </source>
</evidence>
<dbReference type="AlphaFoldDB" id="A0A840D3H9"/>
<dbReference type="GO" id="GO:0043190">
    <property type="term" value="C:ATP-binding cassette (ABC) transporter complex"/>
    <property type="evidence" value="ECO:0007669"/>
    <property type="project" value="InterPro"/>
</dbReference>
<name>A0A840D3H9_9BACE</name>
<feature type="transmembrane region" description="Helical" evidence="8">
    <location>
        <begin position="21"/>
        <end position="40"/>
    </location>
</feature>
<dbReference type="Proteomes" id="UP000560658">
    <property type="component" value="Unassembled WGS sequence"/>
</dbReference>
<dbReference type="EMBL" id="JACIER010000014">
    <property type="protein sequence ID" value="MBB4045379.1"/>
    <property type="molecule type" value="Genomic_DNA"/>
</dbReference>
<evidence type="ECO:0000313" key="11">
    <source>
        <dbReference type="Proteomes" id="UP000560658"/>
    </source>
</evidence>
<dbReference type="PANTHER" id="PTHR30294:SF29">
    <property type="entry name" value="MULTIDRUG ABC TRANSPORTER PERMEASE YBHS-RELATED"/>
    <property type="match status" value="1"/>
</dbReference>
<evidence type="ECO:0000256" key="7">
    <source>
        <dbReference type="ARBA" id="ARBA00023136"/>
    </source>
</evidence>
<dbReference type="Pfam" id="PF12698">
    <property type="entry name" value="ABC2_membrane_3"/>
    <property type="match status" value="1"/>
</dbReference>
<dbReference type="PROSITE" id="PS51012">
    <property type="entry name" value="ABC_TM2"/>
    <property type="match status" value="1"/>
</dbReference>
<dbReference type="GO" id="GO:0140359">
    <property type="term" value="F:ABC-type transporter activity"/>
    <property type="evidence" value="ECO:0007669"/>
    <property type="project" value="InterPro"/>
</dbReference>
<evidence type="ECO:0000256" key="3">
    <source>
        <dbReference type="ARBA" id="ARBA00022448"/>
    </source>
</evidence>
<keyword evidence="6 8" id="KW-1133">Transmembrane helix</keyword>
<feature type="domain" description="ABC transmembrane type-2" evidence="9">
    <location>
        <begin position="139"/>
        <end position="365"/>
    </location>
</feature>
<feature type="transmembrane region" description="Helical" evidence="8">
    <location>
        <begin position="280"/>
        <end position="302"/>
    </location>
</feature>
<feature type="transmembrane region" description="Helical" evidence="8">
    <location>
        <begin position="215"/>
        <end position="245"/>
    </location>
</feature>